<gene>
    <name evidence="2" type="ORF">AAHA92_13381</name>
</gene>
<evidence type="ECO:0000313" key="2">
    <source>
        <dbReference type="EMBL" id="KAL1552605.1"/>
    </source>
</evidence>
<accession>A0ABD1H9D6</accession>
<dbReference type="AlphaFoldDB" id="A0ABD1H9D6"/>
<evidence type="ECO:0000313" key="3">
    <source>
        <dbReference type="Proteomes" id="UP001567538"/>
    </source>
</evidence>
<reference evidence="2 3" key="1">
    <citation type="submission" date="2024-06" db="EMBL/GenBank/DDBJ databases">
        <title>A chromosome level genome sequence of Diviner's sage (Salvia divinorum).</title>
        <authorList>
            <person name="Ford S.A."/>
            <person name="Ro D.-K."/>
            <person name="Ness R.W."/>
            <person name="Phillips M.A."/>
        </authorList>
    </citation>
    <scope>NUCLEOTIDE SEQUENCE [LARGE SCALE GENOMIC DNA]</scope>
    <source>
        <strain evidence="2">SAF-2024a</strain>
        <tissue evidence="2">Leaf</tissue>
    </source>
</reference>
<proteinExistence type="predicted"/>
<dbReference type="Proteomes" id="UP001567538">
    <property type="component" value="Unassembled WGS sequence"/>
</dbReference>
<dbReference type="EMBL" id="JBEAFC010000006">
    <property type="protein sequence ID" value="KAL1552605.1"/>
    <property type="molecule type" value="Genomic_DNA"/>
</dbReference>
<evidence type="ECO:0000256" key="1">
    <source>
        <dbReference type="SAM" id="Phobius"/>
    </source>
</evidence>
<keyword evidence="1" id="KW-0812">Transmembrane</keyword>
<keyword evidence="1" id="KW-0472">Membrane</keyword>
<keyword evidence="1" id="KW-1133">Transmembrane helix</keyword>
<sequence length="355" mass="41795">MSRSGCVHEIDLTRVMCQMSVLFLLMIMSGTIFKRVRRWKIKRLLVNLTKDRLVAKTENGEIRACYEHETEIDYVKQTKYSQELINRLVLPIHYDVKTSFNHPLLCTKFIRHLDEKRSGRFVRFIQIWGDKLLLSSTWTDRCTCPFLRLDWKAREGISLEDCQDEHEHRHSNGGIVVNRRERSGGIRHHHRGHGGEVRLSAEGPNRHVTAGERGNTRLTCFRRRDLDSQGRSRFGRWKIKRLLVNLTKDRLVSRTYNGEIRACYEHETEIDYVKQTKYSQELINRLVLPIHYDVKTSFNHSLLCENFIWYLDYKRSGRFVSTLPSLVILSGTDPVHKPRGLLYEQKTSIEIVSRS</sequence>
<feature type="transmembrane region" description="Helical" evidence="1">
    <location>
        <begin position="12"/>
        <end position="33"/>
    </location>
</feature>
<name>A0ABD1H9D6_SALDI</name>
<organism evidence="2 3">
    <name type="scientific">Salvia divinorum</name>
    <name type="common">Maria pastora</name>
    <name type="synonym">Diviner's sage</name>
    <dbReference type="NCBI Taxonomy" id="28513"/>
    <lineage>
        <taxon>Eukaryota</taxon>
        <taxon>Viridiplantae</taxon>
        <taxon>Streptophyta</taxon>
        <taxon>Embryophyta</taxon>
        <taxon>Tracheophyta</taxon>
        <taxon>Spermatophyta</taxon>
        <taxon>Magnoliopsida</taxon>
        <taxon>eudicotyledons</taxon>
        <taxon>Gunneridae</taxon>
        <taxon>Pentapetalae</taxon>
        <taxon>asterids</taxon>
        <taxon>lamiids</taxon>
        <taxon>Lamiales</taxon>
        <taxon>Lamiaceae</taxon>
        <taxon>Nepetoideae</taxon>
        <taxon>Mentheae</taxon>
        <taxon>Salviinae</taxon>
        <taxon>Salvia</taxon>
        <taxon>Salvia subgen. Calosphace</taxon>
    </lineage>
</organism>
<protein>
    <submittedName>
        <fullName evidence="2">Uncharacterized protein</fullName>
    </submittedName>
</protein>
<keyword evidence="3" id="KW-1185">Reference proteome</keyword>
<comment type="caution">
    <text evidence="2">The sequence shown here is derived from an EMBL/GenBank/DDBJ whole genome shotgun (WGS) entry which is preliminary data.</text>
</comment>